<protein>
    <submittedName>
        <fullName evidence="1">Uncharacterized protein</fullName>
    </submittedName>
</protein>
<organism evidence="1 2">
    <name type="scientific">Mycobacterium kansasii</name>
    <dbReference type="NCBI Taxonomy" id="1768"/>
    <lineage>
        <taxon>Bacteria</taxon>
        <taxon>Bacillati</taxon>
        <taxon>Actinomycetota</taxon>
        <taxon>Actinomycetes</taxon>
        <taxon>Mycobacteriales</taxon>
        <taxon>Mycobacteriaceae</taxon>
        <taxon>Mycobacterium</taxon>
    </lineage>
</organism>
<dbReference type="Proteomes" id="UP000188532">
    <property type="component" value="Unassembled WGS sequence"/>
</dbReference>
<evidence type="ECO:0000313" key="2">
    <source>
        <dbReference type="Proteomes" id="UP000188532"/>
    </source>
</evidence>
<name>A0A1V3WSF9_MYCKA</name>
<dbReference type="EMBL" id="MVBN01000007">
    <property type="protein sequence ID" value="OOK69903.1"/>
    <property type="molecule type" value="Genomic_DNA"/>
</dbReference>
<accession>A0A1V3WSF9</accession>
<dbReference type="AlphaFoldDB" id="A0A1V3WSF9"/>
<sequence length="73" mass="8528">MHQQRDWVETVLDDEDDWTAENLSAEEIAFDAWLQEGDPPRRKQLQNDHVHADLRRAAHRAALARRAEIEGRA</sequence>
<proteinExistence type="predicted"/>
<reference evidence="1 2" key="1">
    <citation type="submission" date="2017-02" db="EMBL/GenBank/DDBJ databases">
        <title>Complete genome sequences of Mycobacterium kansasii strains isolated from rhesus macaques.</title>
        <authorList>
            <person name="Panda A."/>
            <person name="Nagaraj S."/>
            <person name="Zhao X."/>
            <person name="Tettelin H."/>
            <person name="Detolla L.J."/>
        </authorList>
    </citation>
    <scope>NUCLEOTIDE SEQUENCE [LARGE SCALE GENOMIC DNA]</scope>
    <source>
        <strain evidence="1 2">11-3469</strain>
    </source>
</reference>
<evidence type="ECO:0000313" key="1">
    <source>
        <dbReference type="EMBL" id="OOK69903.1"/>
    </source>
</evidence>
<gene>
    <name evidence="1" type="ORF">BZL29_6233</name>
</gene>
<comment type="caution">
    <text evidence="1">The sequence shown here is derived from an EMBL/GenBank/DDBJ whole genome shotgun (WGS) entry which is preliminary data.</text>
</comment>